<proteinExistence type="predicted"/>
<organism evidence="7 8">
    <name type="scientific">Aldrovandia affinis</name>
    <dbReference type="NCBI Taxonomy" id="143900"/>
    <lineage>
        <taxon>Eukaryota</taxon>
        <taxon>Metazoa</taxon>
        <taxon>Chordata</taxon>
        <taxon>Craniata</taxon>
        <taxon>Vertebrata</taxon>
        <taxon>Euteleostomi</taxon>
        <taxon>Actinopterygii</taxon>
        <taxon>Neopterygii</taxon>
        <taxon>Teleostei</taxon>
        <taxon>Notacanthiformes</taxon>
        <taxon>Halosauridae</taxon>
        <taxon>Aldrovandia</taxon>
    </lineage>
</organism>
<gene>
    <name evidence="7" type="ORF">AAFF_G00266630</name>
</gene>
<feature type="region of interest" description="Disordered" evidence="6">
    <location>
        <begin position="451"/>
        <end position="519"/>
    </location>
</feature>
<evidence type="ECO:0000313" key="7">
    <source>
        <dbReference type="EMBL" id="KAJ8373307.1"/>
    </source>
</evidence>
<accession>A0AAD7W2A8</accession>
<dbReference type="InterPro" id="IPR021939">
    <property type="entry name" value="KN_motif"/>
</dbReference>
<evidence type="ECO:0000256" key="3">
    <source>
        <dbReference type="ARBA" id="ARBA00023043"/>
    </source>
</evidence>
<evidence type="ECO:0000256" key="5">
    <source>
        <dbReference type="PROSITE-ProRule" id="PRU00023"/>
    </source>
</evidence>
<sequence length="807" mass="87388">MESVQIPQNRPALGPFLCSQGGPYSVPTPYGFYLDLDFLKYVEEIERGYQAPRAPRPRRRPSERTPPDGRVERTLAEVSRRLREAQRNPPVGPADSGGPDAPQVSPGNGSNLELRPLPRPRSALSPAHLQQPGPGDWTADAAGQLQALREELGVALQQLRSLGERAEREGRRSVAVGDDRPLEVRDAAVGAEPVETRETGVGTDGEAAEGELEELRHTVDIQRQRIHDLETRLSQARQEQEALGARQEQEVPRARQEQEALGARQEQEVLSQARQEQEALGARQEQEALGARQEQEVLRARQEQGKPQTTAEREVHAEALTGGTQVETGASLQCAWAGSDLDSSRGQRFPGFKGAGSVQSTTLQQNDQSTQTDSLPAVTSRGSQWESPDEEEEEEDRPTIHAVTNGGTTPSIPAAAMLKSIMKRRDCNGSSAPSVGRRKCLQFVGILNGRYESSSSEEEEDEEEGSSSGASGGGGGSDSSEGGAEPLEDTSSKEKSMNLDSDSDPEELRGAESEEESEKFELSVKMREACLILKGHLDDDSSVQNGDDVMSSSRTVELEWFRVSSGKAARPAHVTSYLAAFSEVFPGLLECVVNMADLNGNTALHHAVSRSNFSMVRLLLDTGVCRVDQENNAGYTPIMLAALATLRAADDMQVVRLLFRQGDVNAKARQAGHTALMLAVSHGRMEMVWALLDCGADVNTQDEEGSTALMCACQHGRAQIVSLLLQHPRCDITLVDNDGNTALSIALAASRSDIAVLLYTHMNRSIPPSPAPAPVRCRYASKTVPGRPPLPKKIGLRGALQGQRLKN</sequence>
<protein>
    <submittedName>
        <fullName evidence="7">Uncharacterized protein</fullName>
    </submittedName>
</protein>
<dbReference type="SUPFAM" id="SSF48403">
    <property type="entry name" value="Ankyrin repeat"/>
    <property type="match status" value="1"/>
</dbReference>
<keyword evidence="3 5" id="KW-0040">ANK repeat</keyword>
<keyword evidence="2" id="KW-0677">Repeat</keyword>
<name>A0AAD7W2A8_9TELE</name>
<dbReference type="PROSITE" id="PS50297">
    <property type="entry name" value="ANK_REP_REGION"/>
    <property type="match status" value="2"/>
</dbReference>
<dbReference type="GO" id="GO:0005856">
    <property type="term" value="C:cytoskeleton"/>
    <property type="evidence" value="ECO:0007669"/>
    <property type="project" value="TreeGrafter"/>
</dbReference>
<dbReference type="Gene3D" id="1.25.40.20">
    <property type="entry name" value="Ankyrin repeat-containing domain"/>
    <property type="match status" value="1"/>
</dbReference>
<evidence type="ECO:0000313" key="8">
    <source>
        <dbReference type="Proteomes" id="UP001221898"/>
    </source>
</evidence>
<feature type="region of interest" description="Disordered" evidence="6">
    <location>
        <begin position="340"/>
        <end position="412"/>
    </location>
</feature>
<dbReference type="EMBL" id="JAINUG010000366">
    <property type="protein sequence ID" value="KAJ8373307.1"/>
    <property type="molecule type" value="Genomic_DNA"/>
</dbReference>
<feature type="compositionally biased region" description="Acidic residues" evidence="6">
    <location>
        <begin position="387"/>
        <end position="396"/>
    </location>
</feature>
<dbReference type="Pfam" id="PF12796">
    <property type="entry name" value="Ank_2"/>
    <property type="match status" value="2"/>
</dbReference>
<comment type="caution">
    <text evidence="7">The sequence shown here is derived from an EMBL/GenBank/DDBJ whole genome shotgun (WGS) entry which is preliminary data.</text>
</comment>
<evidence type="ECO:0000256" key="4">
    <source>
        <dbReference type="ARBA" id="ARBA00023054"/>
    </source>
</evidence>
<keyword evidence="4" id="KW-0175">Coiled coil</keyword>
<feature type="compositionally biased region" description="Acidic residues" evidence="6">
    <location>
        <begin position="455"/>
        <end position="465"/>
    </location>
</feature>
<feature type="region of interest" description="Disordered" evidence="6">
    <location>
        <begin position="50"/>
        <end position="139"/>
    </location>
</feature>
<keyword evidence="1" id="KW-0597">Phosphoprotein</keyword>
<dbReference type="SMART" id="SM00248">
    <property type="entry name" value="ANK"/>
    <property type="match status" value="5"/>
</dbReference>
<dbReference type="Pfam" id="PF12075">
    <property type="entry name" value="KN_motif"/>
    <property type="match status" value="1"/>
</dbReference>
<dbReference type="GO" id="GO:0030837">
    <property type="term" value="P:negative regulation of actin filament polymerization"/>
    <property type="evidence" value="ECO:0007669"/>
    <property type="project" value="InterPro"/>
</dbReference>
<feature type="compositionally biased region" description="Basic and acidic residues" evidence="6">
    <location>
        <begin position="293"/>
        <end position="304"/>
    </location>
</feature>
<feature type="compositionally biased region" description="Basic and acidic residues" evidence="6">
    <location>
        <begin position="60"/>
        <end position="86"/>
    </location>
</feature>
<evidence type="ECO:0000256" key="1">
    <source>
        <dbReference type="ARBA" id="ARBA00022553"/>
    </source>
</evidence>
<dbReference type="FunFam" id="1.25.40.20:FF:000017">
    <property type="entry name" value="KN motif and ankyrin repeat domain-containing protein 1"/>
    <property type="match status" value="1"/>
</dbReference>
<feature type="repeat" description="ANK" evidence="5">
    <location>
        <begin position="599"/>
        <end position="624"/>
    </location>
</feature>
<dbReference type="PANTHER" id="PTHR24168">
    <property type="entry name" value="KN MOTIF AND ANKYRIN REPEAT DOMAIN-CONTAINING"/>
    <property type="match status" value="1"/>
</dbReference>
<dbReference type="InterPro" id="IPR036770">
    <property type="entry name" value="Ankyrin_rpt-contain_sf"/>
</dbReference>
<dbReference type="AlphaFoldDB" id="A0AAD7W2A8"/>
<dbReference type="PROSITE" id="PS50088">
    <property type="entry name" value="ANK_REPEAT"/>
    <property type="match status" value="2"/>
</dbReference>
<evidence type="ECO:0000256" key="2">
    <source>
        <dbReference type="ARBA" id="ARBA00022737"/>
    </source>
</evidence>
<dbReference type="GO" id="GO:0005737">
    <property type="term" value="C:cytoplasm"/>
    <property type="evidence" value="ECO:0007669"/>
    <property type="project" value="TreeGrafter"/>
</dbReference>
<feature type="repeat" description="ANK" evidence="5">
    <location>
        <begin position="671"/>
        <end position="703"/>
    </location>
</feature>
<dbReference type="Proteomes" id="UP001221898">
    <property type="component" value="Unassembled WGS sequence"/>
</dbReference>
<feature type="compositionally biased region" description="Basic and acidic residues" evidence="6">
    <location>
        <begin position="247"/>
        <end position="258"/>
    </location>
</feature>
<feature type="region of interest" description="Disordered" evidence="6">
    <location>
        <begin position="1"/>
        <end position="20"/>
    </location>
</feature>
<dbReference type="InterPro" id="IPR002110">
    <property type="entry name" value="Ankyrin_rpt"/>
</dbReference>
<evidence type="ECO:0000256" key="6">
    <source>
        <dbReference type="SAM" id="MobiDB-lite"/>
    </source>
</evidence>
<keyword evidence="8" id="KW-1185">Reference proteome</keyword>
<feature type="compositionally biased region" description="Polar residues" evidence="6">
    <location>
        <begin position="357"/>
        <end position="374"/>
    </location>
</feature>
<feature type="region of interest" description="Disordered" evidence="6">
    <location>
        <begin position="233"/>
        <end position="313"/>
    </location>
</feature>
<dbReference type="InterPro" id="IPR047184">
    <property type="entry name" value="KANK1-4"/>
</dbReference>
<reference evidence="7" key="1">
    <citation type="journal article" date="2023" name="Science">
        <title>Genome structures resolve the early diversification of teleost fishes.</title>
        <authorList>
            <person name="Parey E."/>
            <person name="Louis A."/>
            <person name="Montfort J."/>
            <person name="Bouchez O."/>
            <person name="Roques C."/>
            <person name="Iampietro C."/>
            <person name="Lluch J."/>
            <person name="Castinel A."/>
            <person name="Donnadieu C."/>
            <person name="Desvignes T."/>
            <person name="Floi Bucao C."/>
            <person name="Jouanno E."/>
            <person name="Wen M."/>
            <person name="Mejri S."/>
            <person name="Dirks R."/>
            <person name="Jansen H."/>
            <person name="Henkel C."/>
            <person name="Chen W.J."/>
            <person name="Zahm M."/>
            <person name="Cabau C."/>
            <person name="Klopp C."/>
            <person name="Thompson A.W."/>
            <person name="Robinson-Rechavi M."/>
            <person name="Braasch I."/>
            <person name="Lecointre G."/>
            <person name="Bobe J."/>
            <person name="Postlethwait J.H."/>
            <person name="Berthelot C."/>
            <person name="Roest Crollius H."/>
            <person name="Guiguen Y."/>
        </authorList>
    </citation>
    <scope>NUCLEOTIDE SEQUENCE</scope>
    <source>
        <strain evidence="7">NC1722</strain>
    </source>
</reference>
<dbReference type="PANTHER" id="PTHR24168:SF23">
    <property type="entry name" value="KN MOTIF AND ANKYRIN REPEAT DOMAIN-CONTAINING PROTEIN 3"/>
    <property type="match status" value="1"/>
</dbReference>